<keyword evidence="2" id="KW-1185">Reference proteome</keyword>
<gene>
    <name evidence="1" type="ORF">MILVUS5_LOCUS10583</name>
</gene>
<accession>A0ACB0JBC6</accession>
<evidence type="ECO:0000313" key="2">
    <source>
        <dbReference type="Proteomes" id="UP001177021"/>
    </source>
</evidence>
<proteinExistence type="predicted"/>
<sequence length="77" mass="9017">MDSRWVIEGLSGNNWELWKVKIRARAISMSGMMDKTWCVVIRCLGGKKLMEIAMVKNRVSLERRWNNTRHRPGEAVE</sequence>
<reference evidence="1" key="1">
    <citation type="submission" date="2023-10" db="EMBL/GenBank/DDBJ databases">
        <authorList>
            <person name="Rodriguez Cubillos JULIANA M."/>
            <person name="De Vega J."/>
        </authorList>
    </citation>
    <scope>NUCLEOTIDE SEQUENCE</scope>
</reference>
<organism evidence="1 2">
    <name type="scientific">Trifolium pratense</name>
    <name type="common">Red clover</name>
    <dbReference type="NCBI Taxonomy" id="57577"/>
    <lineage>
        <taxon>Eukaryota</taxon>
        <taxon>Viridiplantae</taxon>
        <taxon>Streptophyta</taxon>
        <taxon>Embryophyta</taxon>
        <taxon>Tracheophyta</taxon>
        <taxon>Spermatophyta</taxon>
        <taxon>Magnoliopsida</taxon>
        <taxon>eudicotyledons</taxon>
        <taxon>Gunneridae</taxon>
        <taxon>Pentapetalae</taxon>
        <taxon>rosids</taxon>
        <taxon>fabids</taxon>
        <taxon>Fabales</taxon>
        <taxon>Fabaceae</taxon>
        <taxon>Papilionoideae</taxon>
        <taxon>50 kb inversion clade</taxon>
        <taxon>NPAAA clade</taxon>
        <taxon>Hologalegina</taxon>
        <taxon>IRL clade</taxon>
        <taxon>Trifolieae</taxon>
        <taxon>Trifolium</taxon>
    </lineage>
</organism>
<comment type="caution">
    <text evidence="1">The sequence shown here is derived from an EMBL/GenBank/DDBJ whole genome shotgun (WGS) entry which is preliminary data.</text>
</comment>
<evidence type="ECO:0000313" key="1">
    <source>
        <dbReference type="EMBL" id="CAJ2640787.1"/>
    </source>
</evidence>
<protein>
    <submittedName>
        <fullName evidence="1">Uncharacterized protein</fullName>
    </submittedName>
</protein>
<dbReference type="Proteomes" id="UP001177021">
    <property type="component" value="Unassembled WGS sequence"/>
</dbReference>
<name>A0ACB0JBC6_TRIPR</name>
<dbReference type="EMBL" id="CASHSV030000024">
    <property type="protein sequence ID" value="CAJ2640787.1"/>
    <property type="molecule type" value="Genomic_DNA"/>
</dbReference>